<dbReference type="OrthoDB" id="972532at2759"/>
<feature type="compositionally biased region" description="Basic and acidic residues" evidence="1">
    <location>
        <begin position="856"/>
        <end position="865"/>
    </location>
</feature>
<dbReference type="HOGENOM" id="CLU_326760_0_0_1"/>
<keyword evidence="2" id="KW-0812">Transmembrane</keyword>
<dbReference type="KEGG" id="abp:AGABI1DRAFT92113"/>
<proteinExistence type="predicted"/>
<evidence type="ECO:0000313" key="4">
    <source>
        <dbReference type="EMBL" id="EKM79630.1"/>
    </source>
</evidence>
<gene>
    <name evidence="4" type="ORF">AGABI1DRAFT_92113</name>
</gene>
<protein>
    <recommendedName>
        <fullName evidence="3">DUF6535 domain-containing protein</fullName>
    </recommendedName>
</protein>
<feature type="region of interest" description="Disordered" evidence="1">
    <location>
        <begin position="843"/>
        <end position="881"/>
    </location>
</feature>
<dbReference type="eggNOG" id="ENOG502SR9T">
    <property type="taxonomic scope" value="Eukaryota"/>
</dbReference>
<accession>K5XWN3</accession>
<dbReference type="InParanoid" id="K5XWN3"/>
<name>K5XWN3_AGABU</name>
<feature type="domain" description="DUF6535" evidence="3">
    <location>
        <begin position="230"/>
        <end position="362"/>
    </location>
</feature>
<evidence type="ECO:0000256" key="2">
    <source>
        <dbReference type="SAM" id="Phobius"/>
    </source>
</evidence>
<dbReference type="InterPro" id="IPR015943">
    <property type="entry name" value="WD40/YVTN_repeat-like_dom_sf"/>
</dbReference>
<feature type="compositionally biased region" description="Polar residues" evidence="1">
    <location>
        <begin position="426"/>
        <end position="442"/>
    </location>
</feature>
<evidence type="ECO:0000313" key="5">
    <source>
        <dbReference type="Proteomes" id="UP000008493"/>
    </source>
</evidence>
<dbReference type="InterPro" id="IPR045338">
    <property type="entry name" value="DUF6535"/>
</dbReference>
<dbReference type="Gene3D" id="2.130.10.10">
    <property type="entry name" value="YVTN repeat-like/Quinoprotein amine dehydrogenase"/>
    <property type="match status" value="1"/>
</dbReference>
<dbReference type="EMBL" id="JH971390">
    <property type="protein sequence ID" value="EKM79630.1"/>
    <property type="molecule type" value="Genomic_DNA"/>
</dbReference>
<evidence type="ECO:0000259" key="3">
    <source>
        <dbReference type="Pfam" id="PF20153"/>
    </source>
</evidence>
<organism evidence="4 5">
    <name type="scientific">Agaricus bisporus var. burnettii (strain JB137-S8 / ATCC MYA-4627 / FGSC 10392)</name>
    <name type="common">White button mushroom</name>
    <dbReference type="NCBI Taxonomy" id="597362"/>
    <lineage>
        <taxon>Eukaryota</taxon>
        <taxon>Fungi</taxon>
        <taxon>Dikarya</taxon>
        <taxon>Basidiomycota</taxon>
        <taxon>Agaricomycotina</taxon>
        <taxon>Agaricomycetes</taxon>
        <taxon>Agaricomycetidae</taxon>
        <taxon>Agaricales</taxon>
        <taxon>Agaricineae</taxon>
        <taxon>Agaricaceae</taxon>
        <taxon>Agaricus</taxon>
    </lineage>
</organism>
<dbReference type="GeneID" id="18832443"/>
<feature type="compositionally biased region" description="Basic and acidic residues" evidence="1">
    <location>
        <begin position="444"/>
        <end position="456"/>
    </location>
</feature>
<dbReference type="SUPFAM" id="SSF69322">
    <property type="entry name" value="Tricorn protease domain 2"/>
    <property type="match status" value="1"/>
</dbReference>
<feature type="region of interest" description="Disordered" evidence="1">
    <location>
        <begin position="426"/>
        <end position="459"/>
    </location>
</feature>
<dbReference type="STRING" id="597362.K5XWN3"/>
<feature type="transmembrane region" description="Helical" evidence="2">
    <location>
        <begin position="288"/>
        <end position="314"/>
    </location>
</feature>
<keyword evidence="2" id="KW-1133">Transmembrane helix</keyword>
<feature type="transmembrane region" description="Helical" evidence="2">
    <location>
        <begin position="256"/>
        <end position="276"/>
    </location>
</feature>
<sequence length="881" mass="97843">MPPQAPEKKHFDTTNSDDIKEVFNLFSQRQTHGLGLLAGKIVNGSLEPQVPQTKHFDTASSDDIKESFLLFSQTIKDLDEQLDKFVNGFLRLGHVEGLSSAVKEVRRMLERTREVFFGNAAVLVPELLGLAQKEHKPNAHGSSSKRFYIGADYLESKGGSITALPTVLKTLAASFGLLRVRIEEFPEFTYRASCAKDHIEDRLGTTVIQRYVHQIIYDLEIDFKKLASALNKFAANGIPAIRDEQARIAKTLANNLAAAALFSGVTASTLQLSAALSNKDNTILVVNALWFTSLILSVGAALNCVLYGAFVNLLDAIKPLISSNSESGKHPKWIIWWMEGSHSILLGASILTFSAGLSVFTFSSNQAIYTPYLIIASMVSASAGLGAILIWIIYKILMAKWQTGANSGLFRDGLTAGIKRALPSSPLQKLDCSSSDVENQVPINDERKLSPSREGDLADQLKAGPDEINHSSAALTELILPDEEAVPDKIEFECHGTIRNVEYSDDGKRLAITWSPSGKRLIVGFERKPLCDVWDFAADKVETIDSGYDMQDIAWFDEDAFLVAHSFDVIKMVFFLPMLCNIVLTTFSKDPMGHQTGRYEFQDAIIDSIGIKRNMNYLILITHVVRFQEALEPLDRWRPKRIIMRMQEALKPLDGGRSERRIIIYDMGKQEKIYQVPVLGHIGSIDPVPNTHDILMNQMDRASFQLWSLDPGSKDMLKKRNITSRDSVDPGDYKGFACIGGNHHQYVFNMKESGDIDIWRRESGKPYRTFSSSTLREEGVGCFSWRRSDDETATFATAGVGSHTLLVWRGEERQVPETLNSPKLTMNEKIRTRWQQTVYKAVASSQSASSVPPGAKEVEEGKILKVDPPNGPEAGPSTSKS</sequence>
<feature type="transmembrane region" description="Helical" evidence="2">
    <location>
        <begin position="334"/>
        <end position="360"/>
    </location>
</feature>
<reference evidence="5" key="1">
    <citation type="journal article" date="2012" name="Proc. Natl. Acad. Sci. U.S.A.">
        <title>Genome sequence of the button mushroom Agaricus bisporus reveals mechanisms governing adaptation to a humic-rich ecological niche.</title>
        <authorList>
            <person name="Morin E."/>
            <person name="Kohler A."/>
            <person name="Baker A.R."/>
            <person name="Foulongne-Oriol M."/>
            <person name="Lombard V."/>
            <person name="Nagy L.G."/>
            <person name="Ohm R.A."/>
            <person name="Patyshakuliyeva A."/>
            <person name="Brun A."/>
            <person name="Aerts A.L."/>
            <person name="Bailey A.M."/>
            <person name="Billette C."/>
            <person name="Coutinho P.M."/>
            <person name="Deakin G."/>
            <person name="Doddapaneni H."/>
            <person name="Floudas D."/>
            <person name="Grimwood J."/>
            <person name="Hilden K."/>
            <person name="Kuees U."/>
            <person name="LaButti K.M."/>
            <person name="Lapidus A."/>
            <person name="Lindquist E.A."/>
            <person name="Lucas S.M."/>
            <person name="Murat C."/>
            <person name="Riley R.W."/>
            <person name="Salamov A.A."/>
            <person name="Schmutz J."/>
            <person name="Subramanian V."/>
            <person name="Woesten H.A.B."/>
            <person name="Xu J."/>
            <person name="Eastwood D.C."/>
            <person name="Foster G.D."/>
            <person name="Sonnenberg A.S."/>
            <person name="Cullen D."/>
            <person name="de Vries R.P."/>
            <person name="Lundell T."/>
            <person name="Hibbett D.S."/>
            <person name="Henrissat B."/>
            <person name="Burton K.S."/>
            <person name="Kerrigan R.W."/>
            <person name="Challen M.P."/>
            <person name="Grigoriev I.V."/>
            <person name="Martin F."/>
        </authorList>
    </citation>
    <scope>NUCLEOTIDE SEQUENCE [LARGE SCALE GENOMIC DNA]</scope>
    <source>
        <strain evidence="5">JB137-S8 / ATCC MYA-4627 / FGSC 10392</strain>
    </source>
</reference>
<evidence type="ECO:0000256" key="1">
    <source>
        <dbReference type="SAM" id="MobiDB-lite"/>
    </source>
</evidence>
<dbReference type="RefSeq" id="XP_007330244.1">
    <property type="nucleotide sequence ID" value="XM_007330182.1"/>
</dbReference>
<dbReference type="Proteomes" id="UP000008493">
    <property type="component" value="Unassembled WGS sequence"/>
</dbReference>
<dbReference type="AlphaFoldDB" id="K5XWN3"/>
<keyword evidence="5" id="KW-1185">Reference proteome</keyword>
<dbReference type="Pfam" id="PF20153">
    <property type="entry name" value="DUF6535"/>
    <property type="match status" value="1"/>
</dbReference>
<keyword evidence="2" id="KW-0472">Membrane</keyword>
<feature type="transmembrane region" description="Helical" evidence="2">
    <location>
        <begin position="372"/>
        <end position="394"/>
    </location>
</feature>